<dbReference type="EMBL" id="PHHD01000001">
    <property type="protein sequence ID" value="PKA75699.1"/>
    <property type="molecule type" value="Genomic_DNA"/>
</dbReference>
<evidence type="ECO:0000313" key="1">
    <source>
        <dbReference type="EMBL" id="PKA75699.1"/>
    </source>
</evidence>
<gene>
    <name evidence="1" type="ORF">ATI14_2621</name>
</gene>
<organism evidence="1 2">
    <name type="scientific">Pseudomonas tolaasii NCPPB 2192</name>
    <dbReference type="NCBI Taxonomy" id="564423"/>
    <lineage>
        <taxon>Bacteria</taxon>
        <taxon>Pseudomonadati</taxon>
        <taxon>Pseudomonadota</taxon>
        <taxon>Gammaproteobacteria</taxon>
        <taxon>Pseudomonadales</taxon>
        <taxon>Pseudomonadaceae</taxon>
        <taxon>Pseudomonas</taxon>
    </lineage>
</organism>
<name>A0ABX4QFY2_PSETO</name>
<dbReference type="Proteomes" id="UP000232891">
    <property type="component" value="Unassembled WGS sequence"/>
</dbReference>
<evidence type="ECO:0000313" key="2">
    <source>
        <dbReference type="Proteomes" id="UP000232891"/>
    </source>
</evidence>
<sequence length="46" mass="5234">MRVHKACAKGCQAPLARFKLRPLSRVVYKAAQHQSLRTDARLTDLK</sequence>
<protein>
    <submittedName>
        <fullName evidence="1">Uncharacterized protein</fullName>
    </submittedName>
</protein>
<comment type="caution">
    <text evidence="1">The sequence shown here is derived from an EMBL/GenBank/DDBJ whole genome shotgun (WGS) entry which is preliminary data.</text>
</comment>
<accession>A0ABX4QFY2</accession>
<proteinExistence type="predicted"/>
<reference evidence="1 2" key="1">
    <citation type="submission" date="2017-11" db="EMBL/GenBank/DDBJ databases">
        <title>Genome sequencing of a diverse group of Pseudomonas species.</title>
        <authorList>
            <person name="Loper J."/>
        </authorList>
    </citation>
    <scope>NUCLEOTIDE SEQUENCE [LARGE SCALE GENOMIC DNA]</scope>
    <source>
        <strain evidence="1 2">NCPPB 2192</strain>
    </source>
</reference>
<keyword evidence="2" id="KW-1185">Reference proteome</keyword>